<sequence>MKRDKSSFEKLPLIAQCRLSLKNIMSLADLNQKQSVSNHSYQQPLTERPPRNNIKVHSSILEFKQNYKRMLTNSKYGINYMQKKVFSKLDPL</sequence>
<comment type="caution">
    <text evidence="1">The sequence shown here is derived from an EMBL/GenBank/DDBJ whole genome shotgun (WGS) entry which is preliminary data.</text>
</comment>
<proteinExistence type="predicted"/>
<dbReference type="EMBL" id="CAJJDM010000014">
    <property type="protein sequence ID" value="CAD8051401.1"/>
    <property type="molecule type" value="Genomic_DNA"/>
</dbReference>
<dbReference type="AlphaFoldDB" id="A0A8S1K9N2"/>
<gene>
    <name evidence="1" type="ORF">PPRIM_AZ9-3.1.T0180078</name>
</gene>
<organism evidence="1 2">
    <name type="scientific">Paramecium primaurelia</name>
    <dbReference type="NCBI Taxonomy" id="5886"/>
    <lineage>
        <taxon>Eukaryota</taxon>
        <taxon>Sar</taxon>
        <taxon>Alveolata</taxon>
        <taxon>Ciliophora</taxon>
        <taxon>Intramacronucleata</taxon>
        <taxon>Oligohymenophorea</taxon>
        <taxon>Peniculida</taxon>
        <taxon>Parameciidae</taxon>
        <taxon>Paramecium</taxon>
    </lineage>
</organism>
<protein>
    <submittedName>
        <fullName evidence="1">Uncharacterized protein</fullName>
    </submittedName>
</protein>
<dbReference type="Proteomes" id="UP000688137">
    <property type="component" value="Unassembled WGS sequence"/>
</dbReference>
<dbReference type="OMA" id="MQKKVFS"/>
<reference evidence="1" key="1">
    <citation type="submission" date="2021-01" db="EMBL/GenBank/DDBJ databases">
        <authorList>
            <consortium name="Genoscope - CEA"/>
            <person name="William W."/>
        </authorList>
    </citation>
    <scope>NUCLEOTIDE SEQUENCE</scope>
</reference>
<accession>A0A8S1K9N2</accession>
<name>A0A8S1K9N2_PARPR</name>
<evidence type="ECO:0000313" key="1">
    <source>
        <dbReference type="EMBL" id="CAD8051401.1"/>
    </source>
</evidence>
<evidence type="ECO:0000313" key="2">
    <source>
        <dbReference type="Proteomes" id="UP000688137"/>
    </source>
</evidence>
<keyword evidence="2" id="KW-1185">Reference proteome</keyword>